<sequence>MTVESSLKTLQQLQTTRRPTLLMFAASFLWTRQNTASLIDLKATLGIDATLDTIDSELRGVAEERYDELLHWCIRTTARLDGTTVRNPMVWLPNTIRALHSLRDASDTKALLPQIAHTDELLQAAAPEDLLEAAVQITEYTKLRQAILRDIAEAN</sequence>
<protein>
    <submittedName>
        <fullName evidence="1">Uncharacterized protein</fullName>
    </submittedName>
</protein>
<dbReference type="AlphaFoldDB" id="A0A318RLR1"/>
<accession>A0A318RLR1</accession>
<dbReference type="RefSeq" id="WP_110472781.1">
    <property type="nucleotide sequence ID" value="NZ_QJSP01000026.1"/>
</dbReference>
<evidence type="ECO:0000313" key="2">
    <source>
        <dbReference type="Proteomes" id="UP000247591"/>
    </source>
</evidence>
<comment type="caution">
    <text evidence="1">The sequence shown here is derived from an EMBL/GenBank/DDBJ whole genome shotgun (WGS) entry which is preliminary data.</text>
</comment>
<evidence type="ECO:0000313" key="1">
    <source>
        <dbReference type="EMBL" id="PYE12055.1"/>
    </source>
</evidence>
<dbReference type="Proteomes" id="UP000247591">
    <property type="component" value="Unassembled WGS sequence"/>
</dbReference>
<name>A0A318RLR1_WILLI</name>
<organism evidence="1 2">
    <name type="scientific">Williamsia limnetica</name>
    <dbReference type="NCBI Taxonomy" id="882452"/>
    <lineage>
        <taxon>Bacteria</taxon>
        <taxon>Bacillati</taxon>
        <taxon>Actinomycetota</taxon>
        <taxon>Actinomycetes</taxon>
        <taxon>Mycobacteriales</taxon>
        <taxon>Nocardiaceae</taxon>
        <taxon>Williamsia</taxon>
    </lineage>
</organism>
<keyword evidence="2" id="KW-1185">Reference proteome</keyword>
<proteinExistence type="predicted"/>
<gene>
    <name evidence="1" type="ORF">DFR67_12663</name>
</gene>
<reference evidence="1 2" key="1">
    <citation type="submission" date="2018-06" db="EMBL/GenBank/DDBJ databases">
        <title>Genomic Encyclopedia of Type Strains, Phase IV (KMG-IV): sequencing the most valuable type-strain genomes for metagenomic binning, comparative biology and taxonomic classification.</title>
        <authorList>
            <person name="Goeker M."/>
        </authorList>
    </citation>
    <scope>NUCLEOTIDE SEQUENCE [LARGE SCALE GENOMIC DNA]</scope>
    <source>
        <strain evidence="1 2">DSM 45521</strain>
    </source>
</reference>
<dbReference type="EMBL" id="QJSP01000026">
    <property type="protein sequence ID" value="PYE12055.1"/>
    <property type="molecule type" value="Genomic_DNA"/>
</dbReference>